<gene>
    <name evidence="7" type="ORF">PUND_03305</name>
</gene>
<protein>
    <recommendedName>
        <fullName evidence="6">Glycosyl transferase family 28 C-terminal domain-containing protein</fullName>
    </recommendedName>
</protein>
<comment type="similarity">
    <text evidence="2">Belongs to the glycosyltransferase 28 family.</text>
</comment>
<evidence type="ECO:0000256" key="4">
    <source>
        <dbReference type="ARBA" id="ARBA00022679"/>
    </source>
</evidence>
<dbReference type="Pfam" id="PF04101">
    <property type="entry name" value="Glyco_tran_28_C"/>
    <property type="match status" value="1"/>
</dbReference>
<name>A0ABN0NKR5_9GAMM</name>
<dbReference type="PANTHER" id="PTHR12867:SF6">
    <property type="entry name" value="N-ACETYLGLUCOSAMINYLDIPHOSPHODOLICHOL N-ACETYLGLUCOSAMINYLTRANSFERASE"/>
    <property type="match status" value="1"/>
</dbReference>
<reference evidence="7" key="1">
    <citation type="journal article" date="2012" name="J. Bacteriol.">
        <title>Genome sequences of type strains of seven species of the marine bacterium Pseudoalteromonas.</title>
        <authorList>
            <person name="Xie B.B."/>
            <person name="Shu Y.L."/>
            <person name="Qin Q.L."/>
            <person name="Rong J.C."/>
            <person name="Zhang X.Y."/>
            <person name="Chen X.L."/>
            <person name="Shi M."/>
            <person name="He H.L."/>
            <person name="Zhou B.C."/>
            <person name="Zhang Y.Z."/>
        </authorList>
    </citation>
    <scope>NUCLEOTIDE SEQUENCE [LARGE SCALE GENOMIC DNA]</scope>
    <source>
        <strain evidence="7">NCIMB 2128</strain>
    </source>
</reference>
<sequence length="168" mass="19290">MKVLVTVGAQLPFERLIKAINDINKPLNLNVFAQVGDDLNAYDGIQTIDFLSSNEYEAKLDWCDIVIAHAGMGTIIQCLELNKKLIVVPRLAKFNEHRNDHQLDTISRFEPLTSSTSLMRVCRDVENLKNIFQEIEKLSEMNDFFTTEKEHDTENLGTYIKKMIDDEI</sequence>
<evidence type="ECO:0000256" key="3">
    <source>
        <dbReference type="ARBA" id="ARBA00022676"/>
    </source>
</evidence>
<dbReference type="EMBL" id="AHCF02000008">
    <property type="protein sequence ID" value="ERG62088.1"/>
    <property type="molecule type" value="Genomic_DNA"/>
</dbReference>
<keyword evidence="4" id="KW-0808">Transferase</keyword>
<comment type="caution">
    <text evidence="7">The sequence shown here is derived from an EMBL/GenBank/DDBJ whole genome shotgun (WGS) entry which is preliminary data.</text>
</comment>
<accession>A0ABN0NKR5</accession>
<evidence type="ECO:0000313" key="7">
    <source>
        <dbReference type="EMBL" id="ERG62088.1"/>
    </source>
</evidence>
<organism evidence="7 8">
    <name type="scientific">Pseudoalteromonas undina</name>
    <dbReference type="NCBI Taxonomy" id="43660"/>
    <lineage>
        <taxon>Bacteria</taxon>
        <taxon>Pseudomonadati</taxon>
        <taxon>Pseudomonadota</taxon>
        <taxon>Gammaproteobacteria</taxon>
        <taxon>Alteromonadales</taxon>
        <taxon>Pseudoalteromonadaceae</taxon>
        <taxon>Pseudoalteromonas</taxon>
    </lineage>
</organism>
<dbReference type="Gene3D" id="3.40.50.2000">
    <property type="entry name" value="Glycogen Phosphorylase B"/>
    <property type="match status" value="1"/>
</dbReference>
<dbReference type="SUPFAM" id="SSF53756">
    <property type="entry name" value="UDP-Glycosyltransferase/glycogen phosphorylase"/>
    <property type="match status" value="1"/>
</dbReference>
<dbReference type="Proteomes" id="UP000016534">
    <property type="component" value="Unassembled WGS sequence"/>
</dbReference>
<evidence type="ECO:0000313" key="8">
    <source>
        <dbReference type="Proteomes" id="UP000016534"/>
    </source>
</evidence>
<keyword evidence="5" id="KW-0256">Endoplasmic reticulum</keyword>
<dbReference type="PANTHER" id="PTHR12867">
    <property type="entry name" value="GLYCOSYL TRANSFERASE-RELATED"/>
    <property type="match status" value="1"/>
</dbReference>
<dbReference type="InterPro" id="IPR007235">
    <property type="entry name" value="Glyco_trans_28_C"/>
</dbReference>
<dbReference type="InterPro" id="IPR039042">
    <property type="entry name" value="Alg13-like"/>
</dbReference>
<evidence type="ECO:0000256" key="2">
    <source>
        <dbReference type="ARBA" id="ARBA00006962"/>
    </source>
</evidence>
<comment type="subcellular location">
    <subcellularLocation>
        <location evidence="1">Endoplasmic reticulum</location>
    </subcellularLocation>
</comment>
<keyword evidence="3" id="KW-0328">Glycosyltransferase</keyword>
<evidence type="ECO:0000259" key="6">
    <source>
        <dbReference type="Pfam" id="PF04101"/>
    </source>
</evidence>
<proteinExistence type="inferred from homology"/>
<evidence type="ECO:0000256" key="1">
    <source>
        <dbReference type="ARBA" id="ARBA00004240"/>
    </source>
</evidence>
<reference evidence="7" key="2">
    <citation type="submission" date="2013-04" db="EMBL/GenBank/DDBJ databases">
        <title>Genome sequence of Pseudoalteromonas undina.</title>
        <authorList>
            <person name="Xie B.-B."/>
            <person name="Rong J.-C."/>
            <person name="Qin Q.-L."/>
            <person name="Shu Y.-L."/>
            <person name="Zhang Y.-Z."/>
        </authorList>
    </citation>
    <scope>NUCLEOTIDE SEQUENCE</scope>
    <source>
        <strain evidence="7">NCIMB 2128</strain>
    </source>
</reference>
<feature type="domain" description="Glycosyl transferase family 28 C-terminal" evidence="6">
    <location>
        <begin position="3"/>
        <end position="149"/>
    </location>
</feature>
<evidence type="ECO:0000256" key="5">
    <source>
        <dbReference type="ARBA" id="ARBA00022824"/>
    </source>
</evidence>
<keyword evidence="8" id="KW-1185">Reference proteome</keyword>